<name>A0A6A6EIE8_9PEZI</name>
<proteinExistence type="predicted"/>
<dbReference type="Proteomes" id="UP000800200">
    <property type="component" value="Unassembled WGS sequence"/>
</dbReference>
<sequence length="239" mass="27183">MAFYYPSSMFPVRSTRYLYEIFTISDRYPTKRAVMSSRFCTNIEFPMSRTVMYAVHPIPYRYLRDLDYNELQYLNKVLVDNLYNIDAVDPALCKRIHDTLDKKDDVLECDHGVPRTSGYTGTRGDGNKYSGRQSAPDTRESPRGPKGAEPGPRNAYSVPGRRYGDLQSDRGSRAGNAKYRFGNSGQPEAQLEEPDSDQGDDDINDPAAQSRRPTRDRDLEVEEVDEDTPARGWRNAGDN</sequence>
<organism evidence="2 3">
    <name type="scientific">Zopfia rhizophila CBS 207.26</name>
    <dbReference type="NCBI Taxonomy" id="1314779"/>
    <lineage>
        <taxon>Eukaryota</taxon>
        <taxon>Fungi</taxon>
        <taxon>Dikarya</taxon>
        <taxon>Ascomycota</taxon>
        <taxon>Pezizomycotina</taxon>
        <taxon>Dothideomycetes</taxon>
        <taxon>Dothideomycetes incertae sedis</taxon>
        <taxon>Zopfiaceae</taxon>
        <taxon>Zopfia</taxon>
    </lineage>
</organism>
<dbReference type="EMBL" id="ML994616">
    <property type="protein sequence ID" value="KAF2191837.1"/>
    <property type="molecule type" value="Genomic_DNA"/>
</dbReference>
<dbReference type="AlphaFoldDB" id="A0A6A6EIE8"/>
<feature type="compositionally biased region" description="Basic and acidic residues" evidence="1">
    <location>
        <begin position="162"/>
        <end position="172"/>
    </location>
</feature>
<evidence type="ECO:0000313" key="3">
    <source>
        <dbReference type="Proteomes" id="UP000800200"/>
    </source>
</evidence>
<gene>
    <name evidence="2" type="ORF">K469DRAFT_695946</name>
</gene>
<accession>A0A6A6EIE8</accession>
<keyword evidence="3" id="KW-1185">Reference proteome</keyword>
<protein>
    <submittedName>
        <fullName evidence="2">Uncharacterized protein</fullName>
    </submittedName>
</protein>
<evidence type="ECO:0000313" key="2">
    <source>
        <dbReference type="EMBL" id="KAF2191837.1"/>
    </source>
</evidence>
<feature type="region of interest" description="Disordered" evidence="1">
    <location>
        <begin position="108"/>
        <end position="239"/>
    </location>
</feature>
<evidence type="ECO:0000256" key="1">
    <source>
        <dbReference type="SAM" id="MobiDB-lite"/>
    </source>
</evidence>
<reference evidence="2" key="1">
    <citation type="journal article" date="2020" name="Stud. Mycol.">
        <title>101 Dothideomycetes genomes: a test case for predicting lifestyles and emergence of pathogens.</title>
        <authorList>
            <person name="Haridas S."/>
            <person name="Albert R."/>
            <person name="Binder M."/>
            <person name="Bloem J."/>
            <person name="Labutti K."/>
            <person name="Salamov A."/>
            <person name="Andreopoulos B."/>
            <person name="Baker S."/>
            <person name="Barry K."/>
            <person name="Bills G."/>
            <person name="Bluhm B."/>
            <person name="Cannon C."/>
            <person name="Castanera R."/>
            <person name="Culley D."/>
            <person name="Daum C."/>
            <person name="Ezra D."/>
            <person name="Gonzalez J."/>
            <person name="Henrissat B."/>
            <person name="Kuo A."/>
            <person name="Liang C."/>
            <person name="Lipzen A."/>
            <person name="Lutzoni F."/>
            <person name="Magnuson J."/>
            <person name="Mondo S."/>
            <person name="Nolan M."/>
            <person name="Ohm R."/>
            <person name="Pangilinan J."/>
            <person name="Park H.-J."/>
            <person name="Ramirez L."/>
            <person name="Alfaro M."/>
            <person name="Sun H."/>
            <person name="Tritt A."/>
            <person name="Yoshinaga Y."/>
            <person name="Zwiers L.-H."/>
            <person name="Turgeon B."/>
            <person name="Goodwin S."/>
            <person name="Spatafora J."/>
            <person name="Crous P."/>
            <person name="Grigoriev I."/>
        </authorList>
    </citation>
    <scope>NUCLEOTIDE SEQUENCE</scope>
    <source>
        <strain evidence="2">CBS 207.26</strain>
    </source>
</reference>
<feature type="compositionally biased region" description="Acidic residues" evidence="1">
    <location>
        <begin position="190"/>
        <end position="204"/>
    </location>
</feature>